<dbReference type="InterPro" id="IPR033640">
    <property type="entry name" value="FAR_C"/>
</dbReference>
<proteinExistence type="inferred from homology"/>
<dbReference type="RefSeq" id="XP_015524182.2">
    <property type="nucleotide sequence ID" value="XM_015668696.2"/>
</dbReference>
<evidence type="ECO:0000313" key="7">
    <source>
        <dbReference type="Proteomes" id="UP000829291"/>
    </source>
</evidence>
<dbReference type="InterPro" id="IPR026055">
    <property type="entry name" value="FAR"/>
</dbReference>
<keyword evidence="3 4" id="KW-0443">Lipid metabolism</keyword>
<keyword evidence="4" id="KW-1133">Transmembrane helix</keyword>
<keyword evidence="2 4" id="KW-0444">Lipid biosynthesis</keyword>
<dbReference type="Pfam" id="PF07993">
    <property type="entry name" value="NAD_binding_4"/>
    <property type="match status" value="1"/>
</dbReference>
<dbReference type="CDD" id="cd05236">
    <property type="entry name" value="FAR-N_SDR_e"/>
    <property type="match status" value="1"/>
</dbReference>
<comment type="similarity">
    <text evidence="1 4">Belongs to the fatty acyl-CoA reductase family.</text>
</comment>
<sequence length="525" mass="59409">MSQATYIQDMMADPALEISGPQEVASFYANRNVLLTGGAGFLGRLLAEKILRSCPDVKSLLILLRAKKGRSPKERLKLLFEDSMFDRLRKEQPGYSRKVVPIDGDISQVGLGLSEEHRELLRTTHIVIHAAATVRFDESLRVAVNVNVRGTNELLSLAREMRNLKAFVHVSTAYSNCVQDLVEEKFYPPPIDGDKLFNLLDILDDASLEHLVPMLLSKWPNTYAFTKVIAEDSIRRNCHNLPVCVVRPSIVIATAKEPVPGWINNVYGATGIVLGVAVGLLHTLHCDPELVADMIPADYVVNTIIVAAWDVAKTRCINIENAVNVMVPEVEDVPIYNSVSSCQKPITWGQFMKYTSELGLETPSLATVWIRFLKLNKYNWLHKVYMVFCHLLPAIIVDSLARLTGRKPVLWDAYKKIHKFSTVIKYFTLRQWRFNNNSVLRLWDKLSSADQSIFEFNVEGLNWEDYSYSHVRGIRVYLAKDPLDTIPAAAAKYTRIKIAHYTLLTAICGIFLWLIRSLLRVVGLW</sequence>
<dbReference type="OrthoDB" id="429813at2759"/>
<dbReference type="Proteomes" id="UP000829291">
    <property type="component" value="Chromosome 4"/>
</dbReference>
<dbReference type="GO" id="GO:0102965">
    <property type="term" value="F:alcohol-forming long-chain fatty acyl-CoA reductase activity"/>
    <property type="evidence" value="ECO:0007669"/>
    <property type="project" value="UniProtKB-EC"/>
</dbReference>
<dbReference type="PANTHER" id="PTHR11011">
    <property type="entry name" value="MALE STERILITY PROTEIN 2-RELATED"/>
    <property type="match status" value="1"/>
</dbReference>
<evidence type="ECO:0000259" key="5">
    <source>
        <dbReference type="Pfam" id="PF03015"/>
    </source>
</evidence>
<evidence type="ECO:0000313" key="11">
    <source>
        <dbReference type="RefSeq" id="XP_046594405.1"/>
    </source>
</evidence>
<evidence type="ECO:0000313" key="8">
    <source>
        <dbReference type="RefSeq" id="XP_015524182.2"/>
    </source>
</evidence>
<reference evidence="8 9" key="1">
    <citation type="submission" date="2025-05" db="UniProtKB">
        <authorList>
            <consortium name="RefSeq"/>
        </authorList>
    </citation>
    <scope>IDENTIFICATION</scope>
    <source>
        <tissue evidence="8 9">Thorax and Abdomen</tissue>
    </source>
</reference>
<dbReference type="InterPro" id="IPR013120">
    <property type="entry name" value="FAR_NAD-bd"/>
</dbReference>
<feature type="domain" description="Thioester reductase (TE)" evidence="6">
    <location>
        <begin position="35"/>
        <end position="304"/>
    </location>
</feature>
<keyword evidence="7" id="KW-1185">Reference proteome</keyword>
<dbReference type="Gene3D" id="3.40.50.720">
    <property type="entry name" value="NAD(P)-binding Rossmann-like Domain"/>
    <property type="match status" value="1"/>
</dbReference>
<evidence type="ECO:0000313" key="9">
    <source>
        <dbReference type="RefSeq" id="XP_046594403.1"/>
    </source>
</evidence>
<dbReference type="InterPro" id="IPR036291">
    <property type="entry name" value="NAD(P)-bd_dom_sf"/>
</dbReference>
<dbReference type="RefSeq" id="XP_046594403.1">
    <property type="nucleotide sequence ID" value="XM_046738447.1"/>
</dbReference>
<name>A0A6J0CC80_NEOLC</name>
<evidence type="ECO:0000256" key="3">
    <source>
        <dbReference type="ARBA" id="ARBA00023098"/>
    </source>
</evidence>
<dbReference type="InParanoid" id="A0A6J0CC80"/>
<dbReference type="RefSeq" id="XP_046594404.1">
    <property type="nucleotide sequence ID" value="XM_046738448.1"/>
</dbReference>
<comment type="catalytic activity">
    <reaction evidence="4">
        <text>a long-chain fatty acyl-CoA + 2 NADPH + 2 H(+) = a long-chain primary fatty alcohol + 2 NADP(+) + CoA</text>
        <dbReference type="Rhea" id="RHEA:52716"/>
        <dbReference type="ChEBI" id="CHEBI:15378"/>
        <dbReference type="ChEBI" id="CHEBI:57287"/>
        <dbReference type="ChEBI" id="CHEBI:57783"/>
        <dbReference type="ChEBI" id="CHEBI:58349"/>
        <dbReference type="ChEBI" id="CHEBI:77396"/>
        <dbReference type="ChEBI" id="CHEBI:83139"/>
        <dbReference type="EC" id="1.2.1.84"/>
    </reaction>
</comment>
<dbReference type="GO" id="GO:0005777">
    <property type="term" value="C:peroxisome"/>
    <property type="evidence" value="ECO:0007669"/>
    <property type="project" value="TreeGrafter"/>
</dbReference>
<protein>
    <recommendedName>
        <fullName evidence="4">Fatty acyl-CoA reductase</fullName>
        <ecNumber evidence="4">1.2.1.84</ecNumber>
    </recommendedName>
</protein>
<evidence type="ECO:0000256" key="4">
    <source>
        <dbReference type="RuleBase" id="RU363097"/>
    </source>
</evidence>
<dbReference type="EC" id="1.2.1.84" evidence="4"/>
<feature type="domain" description="Fatty acyl-CoA reductase C-terminal" evidence="5">
    <location>
        <begin position="389"/>
        <end position="481"/>
    </location>
</feature>
<evidence type="ECO:0000313" key="10">
    <source>
        <dbReference type="RefSeq" id="XP_046594404.1"/>
    </source>
</evidence>
<organism evidence="7 8">
    <name type="scientific">Neodiprion lecontei</name>
    <name type="common">Redheaded pine sawfly</name>
    <dbReference type="NCBI Taxonomy" id="441921"/>
    <lineage>
        <taxon>Eukaryota</taxon>
        <taxon>Metazoa</taxon>
        <taxon>Ecdysozoa</taxon>
        <taxon>Arthropoda</taxon>
        <taxon>Hexapoda</taxon>
        <taxon>Insecta</taxon>
        <taxon>Pterygota</taxon>
        <taxon>Neoptera</taxon>
        <taxon>Endopterygota</taxon>
        <taxon>Hymenoptera</taxon>
        <taxon>Tenthredinoidea</taxon>
        <taxon>Diprionidae</taxon>
        <taxon>Diprioninae</taxon>
        <taxon>Neodiprion</taxon>
    </lineage>
</organism>
<evidence type="ECO:0000256" key="2">
    <source>
        <dbReference type="ARBA" id="ARBA00022516"/>
    </source>
</evidence>
<dbReference type="KEGG" id="nlo:107227520"/>
<dbReference type="GeneID" id="107227520"/>
<keyword evidence="4" id="KW-0472">Membrane</keyword>
<dbReference type="GO" id="GO:0035336">
    <property type="term" value="P:long-chain fatty-acyl-CoA metabolic process"/>
    <property type="evidence" value="ECO:0007669"/>
    <property type="project" value="TreeGrafter"/>
</dbReference>
<evidence type="ECO:0000259" key="6">
    <source>
        <dbReference type="Pfam" id="PF07993"/>
    </source>
</evidence>
<dbReference type="PANTHER" id="PTHR11011:SF60">
    <property type="entry name" value="FATTY ACYL-COA REDUCTASE-RELATED"/>
    <property type="match status" value="1"/>
</dbReference>
<comment type="function">
    <text evidence="4">Catalyzes the reduction of fatty acyl-CoA to fatty alcohols.</text>
</comment>
<keyword evidence="4" id="KW-0521">NADP</keyword>
<feature type="transmembrane region" description="Helical" evidence="4">
    <location>
        <begin position="498"/>
        <end position="519"/>
    </location>
</feature>
<dbReference type="CDD" id="cd09071">
    <property type="entry name" value="FAR_C"/>
    <property type="match status" value="1"/>
</dbReference>
<accession>A0A6J0CC80</accession>
<dbReference type="SUPFAM" id="SSF51735">
    <property type="entry name" value="NAD(P)-binding Rossmann-fold domains"/>
    <property type="match status" value="1"/>
</dbReference>
<dbReference type="GO" id="GO:0016020">
    <property type="term" value="C:membrane"/>
    <property type="evidence" value="ECO:0007669"/>
    <property type="project" value="UniProtKB-SubCell"/>
</dbReference>
<gene>
    <name evidence="8 9 10 11" type="primary">LOC107227520</name>
</gene>
<evidence type="ECO:0000256" key="1">
    <source>
        <dbReference type="ARBA" id="ARBA00005928"/>
    </source>
</evidence>
<dbReference type="RefSeq" id="XP_046594405.1">
    <property type="nucleotide sequence ID" value="XM_046738449.1"/>
</dbReference>
<dbReference type="Pfam" id="PF03015">
    <property type="entry name" value="Sterile"/>
    <property type="match status" value="1"/>
</dbReference>
<keyword evidence="4" id="KW-0560">Oxidoreductase</keyword>
<dbReference type="AlphaFoldDB" id="A0A6J0CC80"/>
<keyword evidence="4" id="KW-0812">Transmembrane</keyword>
<dbReference type="GO" id="GO:0080019">
    <property type="term" value="F:alcohol-forming very long-chain fatty acyl-CoA reductase activity"/>
    <property type="evidence" value="ECO:0007669"/>
    <property type="project" value="InterPro"/>
</dbReference>